<evidence type="ECO:0000256" key="1">
    <source>
        <dbReference type="ARBA" id="ARBA00004651"/>
    </source>
</evidence>
<keyword evidence="5 8" id="KW-1133">Transmembrane helix</keyword>
<dbReference type="Pfam" id="PF00005">
    <property type="entry name" value="ABC_tran"/>
    <property type="match status" value="1"/>
</dbReference>
<evidence type="ECO:0000256" key="6">
    <source>
        <dbReference type="ARBA" id="ARBA00023136"/>
    </source>
</evidence>
<evidence type="ECO:0000256" key="4">
    <source>
        <dbReference type="ARBA" id="ARBA00022840"/>
    </source>
</evidence>
<dbReference type="Gene3D" id="3.40.50.300">
    <property type="entry name" value="P-loop containing nucleotide triphosphate hydrolases"/>
    <property type="match status" value="1"/>
</dbReference>
<feature type="region of interest" description="Disordered" evidence="7">
    <location>
        <begin position="539"/>
        <end position="559"/>
    </location>
</feature>
<dbReference type="GO" id="GO:0016887">
    <property type="term" value="F:ATP hydrolysis activity"/>
    <property type="evidence" value="ECO:0007669"/>
    <property type="project" value="InterPro"/>
</dbReference>
<evidence type="ECO:0000256" key="7">
    <source>
        <dbReference type="SAM" id="MobiDB-lite"/>
    </source>
</evidence>
<dbReference type="SUPFAM" id="SSF52540">
    <property type="entry name" value="P-loop containing nucleoside triphosphate hydrolases"/>
    <property type="match status" value="1"/>
</dbReference>
<feature type="transmembrane region" description="Helical" evidence="8">
    <location>
        <begin position="237"/>
        <end position="260"/>
    </location>
</feature>
<keyword evidence="3" id="KW-0547">Nucleotide-binding</keyword>
<dbReference type="InterPro" id="IPR027417">
    <property type="entry name" value="P-loop_NTPase"/>
</dbReference>
<keyword evidence="11" id="KW-1185">Reference proteome</keyword>
<dbReference type="InterPro" id="IPR015854">
    <property type="entry name" value="ABC_transpr_LolD-like"/>
</dbReference>
<dbReference type="GO" id="GO:0005524">
    <property type="term" value="F:ATP binding"/>
    <property type="evidence" value="ECO:0007669"/>
    <property type="project" value="UniProtKB-KW"/>
</dbReference>
<keyword evidence="4 10" id="KW-0067">ATP-binding</keyword>
<feature type="transmembrane region" description="Helical" evidence="8">
    <location>
        <begin position="153"/>
        <end position="171"/>
    </location>
</feature>
<evidence type="ECO:0000313" key="10">
    <source>
        <dbReference type="EMBL" id="RBP07105.1"/>
    </source>
</evidence>
<dbReference type="GO" id="GO:0005886">
    <property type="term" value="C:plasma membrane"/>
    <property type="evidence" value="ECO:0007669"/>
    <property type="project" value="UniProtKB-SubCell"/>
</dbReference>
<proteinExistence type="predicted"/>
<feature type="transmembrane region" description="Helical" evidence="8">
    <location>
        <begin position="126"/>
        <end position="147"/>
    </location>
</feature>
<dbReference type="AlphaFoldDB" id="A0A366F075"/>
<dbReference type="GO" id="GO:0022857">
    <property type="term" value="F:transmembrane transporter activity"/>
    <property type="evidence" value="ECO:0007669"/>
    <property type="project" value="TreeGrafter"/>
</dbReference>
<accession>A0A366F075</accession>
<evidence type="ECO:0000256" key="8">
    <source>
        <dbReference type="SAM" id="Phobius"/>
    </source>
</evidence>
<evidence type="ECO:0000313" key="11">
    <source>
        <dbReference type="Proteomes" id="UP000253529"/>
    </source>
</evidence>
<dbReference type="SMART" id="SM00382">
    <property type="entry name" value="AAA"/>
    <property type="match status" value="1"/>
</dbReference>
<dbReference type="PANTHER" id="PTHR24220:SF684">
    <property type="entry name" value="FE(3+) IONS IMPORT ATP-BINDING PROTEIN FBPC"/>
    <property type="match status" value="1"/>
</dbReference>
<dbReference type="OrthoDB" id="9760776at2"/>
<dbReference type="SUPFAM" id="SSF90123">
    <property type="entry name" value="ABC transporter transmembrane region"/>
    <property type="match status" value="1"/>
</dbReference>
<dbReference type="InterPro" id="IPR036640">
    <property type="entry name" value="ABC1_TM_sf"/>
</dbReference>
<keyword evidence="6 8" id="KW-0472">Membrane</keyword>
<sequence length="559" mass="60155">MNILRMVFAIRPRFWTTLAVVMALAVLIEATTLTVLARTSAGAGFDSDSVRFVVGVSLAVLMIVALRSAAMLWLQSWFLAAVSRLRLRIAARLSQLAPETVERLGPERLRLALLVEGARVRDSVEVVTDTVFFVAVHLVMIAGVIALAPMLGAAIFVTYAFAFSLFVLANLSRGDLGEDLSAQEQQWSGDVEGLRQGVAVLKLFPHAARLYLTEACQAGMARIGAMRTAQSRASAPLVAAANMMFLALSAAIVCAMPLVAADERRVALGAIATVLAFPPLSLVRFFPVLVLADQAAGELLRLARELDAAPREPRPRRAGGEPFAALSVVDVVYDYATEGDAARFRVGPAVFEVEAGEIIFLVGHNGSGKSTILSLLAGRRDPLRGTIAIDGVAAHAADLRMLSSTILSDHHLGRVVCGMTASQRAAFPAALDRLGVADSVSPSGEMRLEGLSRADRRRIALADFLVRPRPLLILDEWAADQSPDWRLWFYTELLPELRRDGVTVIAATHDDRFLAVADQVVTMRAGRVVSIERNRSPAFMGRARPTSAQSPEASSAPRP</sequence>
<dbReference type="Proteomes" id="UP000253529">
    <property type="component" value="Unassembled WGS sequence"/>
</dbReference>
<evidence type="ECO:0000256" key="3">
    <source>
        <dbReference type="ARBA" id="ARBA00022741"/>
    </source>
</evidence>
<organism evidence="10 11">
    <name type="scientific">Roseiarcus fermentans</name>
    <dbReference type="NCBI Taxonomy" id="1473586"/>
    <lineage>
        <taxon>Bacteria</taxon>
        <taxon>Pseudomonadati</taxon>
        <taxon>Pseudomonadota</taxon>
        <taxon>Alphaproteobacteria</taxon>
        <taxon>Hyphomicrobiales</taxon>
        <taxon>Roseiarcaceae</taxon>
        <taxon>Roseiarcus</taxon>
    </lineage>
</organism>
<gene>
    <name evidence="10" type="ORF">DFR50_12935</name>
</gene>
<keyword evidence="2 8" id="KW-0812">Transmembrane</keyword>
<dbReference type="InterPro" id="IPR003439">
    <property type="entry name" value="ABC_transporter-like_ATP-bd"/>
</dbReference>
<reference evidence="10 11" key="1">
    <citation type="submission" date="2018-06" db="EMBL/GenBank/DDBJ databases">
        <title>Genomic Encyclopedia of Type Strains, Phase IV (KMG-IV): sequencing the most valuable type-strain genomes for metagenomic binning, comparative biology and taxonomic classification.</title>
        <authorList>
            <person name="Goeker M."/>
        </authorList>
    </citation>
    <scope>NUCLEOTIDE SEQUENCE [LARGE SCALE GENOMIC DNA]</scope>
    <source>
        <strain evidence="10 11">DSM 24875</strain>
    </source>
</reference>
<comment type="caution">
    <text evidence="10">The sequence shown here is derived from an EMBL/GenBank/DDBJ whole genome shotgun (WGS) entry which is preliminary data.</text>
</comment>
<dbReference type="RefSeq" id="WP_113891476.1">
    <property type="nucleotide sequence ID" value="NZ_QNRK01000029.1"/>
</dbReference>
<dbReference type="PROSITE" id="PS50893">
    <property type="entry name" value="ABC_TRANSPORTER_2"/>
    <property type="match status" value="1"/>
</dbReference>
<comment type="subcellular location">
    <subcellularLocation>
        <location evidence="1">Cell membrane</location>
        <topology evidence="1">Multi-pass membrane protein</topology>
    </subcellularLocation>
</comment>
<dbReference type="EMBL" id="QNRK01000029">
    <property type="protein sequence ID" value="RBP07105.1"/>
    <property type="molecule type" value="Genomic_DNA"/>
</dbReference>
<evidence type="ECO:0000256" key="5">
    <source>
        <dbReference type="ARBA" id="ARBA00022989"/>
    </source>
</evidence>
<feature type="transmembrane region" description="Helical" evidence="8">
    <location>
        <begin position="266"/>
        <end position="292"/>
    </location>
</feature>
<feature type="transmembrane region" description="Helical" evidence="8">
    <location>
        <begin position="53"/>
        <end position="82"/>
    </location>
</feature>
<name>A0A366F075_9HYPH</name>
<protein>
    <submittedName>
        <fullName evidence="10">Putative ATP-binding cassette transporter/putative ATP-binding cassette transporter</fullName>
    </submittedName>
</protein>
<evidence type="ECO:0000256" key="2">
    <source>
        <dbReference type="ARBA" id="ARBA00022692"/>
    </source>
</evidence>
<feature type="domain" description="ABC transporter" evidence="9">
    <location>
        <begin position="326"/>
        <end position="550"/>
    </location>
</feature>
<evidence type="ECO:0000259" key="9">
    <source>
        <dbReference type="PROSITE" id="PS50893"/>
    </source>
</evidence>
<dbReference type="PANTHER" id="PTHR24220">
    <property type="entry name" value="IMPORT ATP-BINDING PROTEIN"/>
    <property type="match status" value="1"/>
</dbReference>
<dbReference type="InterPro" id="IPR003593">
    <property type="entry name" value="AAA+_ATPase"/>
</dbReference>